<proteinExistence type="predicted"/>
<dbReference type="PANTHER" id="PTHR35801">
    <property type="entry name" value="PHOSPHOSERINE PHOSPHATASE RSBX"/>
    <property type="match status" value="1"/>
</dbReference>
<dbReference type="EMBL" id="PDOC01000005">
    <property type="protein sequence ID" value="PIL44926.1"/>
    <property type="molecule type" value="Genomic_DNA"/>
</dbReference>
<dbReference type="SUPFAM" id="SSF55874">
    <property type="entry name" value="ATPase domain of HSP90 chaperone/DNA topoisomerase II/histidine kinase"/>
    <property type="match status" value="1"/>
</dbReference>
<protein>
    <submittedName>
        <fullName evidence="2">Serine/threonine protein kinase</fullName>
    </submittedName>
</protein>
<dbReference type="CDD" id="cd16934">
    <property type="entry name" value="HATPase_RsbT-like"/>
    <property type="match status" value="1"/>
</dbReference>
<dbReference type="AlphaFoldDB" id="A0A2G8TFV6"/>
<dbReference type="InterPro" id="IPR003594">
    <property type="entry name" value="HATPase_dom"/>
</dbReference>
<gene>
    <name evidence="2" type="ORF">CR105_10625</name>
</gene>
<feature type="domain" description="PPM-type phosphatase" evidence="1">
    <location>
        <begin position="149"/>
        <end position="336"/>
    </location>
</feature>
<dbReference type="Gene3D" id="3.60.40.10">
    <property type="entry name" value="PPM-type phosphatase domain"/>
    <property type="match status" value="1"/>
</dbReference>
<reference evidence="2 3" key="1">
    <citation type="submission" date="2017-10" db="EMBL/GenBank/DDBJ databases">
        <title>Massilia psychrophilum sp. nov., a novel purple-pigmented bacterium isolated from Tianshan glacier, Xinjiang Municipality, China.</title>
        <authorList>
            <person name="Wang H."/>
        </authorList>
    </citation>
    <scope>NUCLEOTIDE SEQUENCE [LARGE SCALE GENOMIC DNA]</scope>
    <source>
        <strain evidence="2 3">JCM 30074</strain>
    </source>
</reference>
<sequence>METLISSLQSHHAFAITHSSDIAAARRAGQRMADEIGLDETRAGRLALLISEAATNILKHAGEGRLFLSQAQVGPVRGIDVLAFDRGPGIANLSNALQDGVSSVGTAGTGLGAMRRLADEFDAYAPRDKGAVFFMRLWNGAAPPDKLAVGAVCIPIASEDECGDAWAIAELRGGVSLMSVDGLGHGADAATAARTALAALAARPALGPAAQIDHCHLAMRATRGAAMAVAQLDFASDELRFAGIGNIAACIIDGDVRKQMVSHNGIVGHNMRKVQEFIHPCPPGSLIIMASDGISTQWDLASYPGLAACNPALIAAVLLRDFGRARDDASVLVMRYLGHG</sequence>
<dbReference type="InterPro" id="IPR039248">
    <property type="entry name" value="Ptase_RsbX"/>
</dbReference>
<dbReference type="SUPFAM" id="SSF81606">
    <property type="entry name" value="PP2C-like"/>
    <property type="match status" value="1"/>
</dbReference>
<dbReference type="InterPro" id="IPR001932">
    <property type="entry name" value="PPM-type_phosphatase-like_dom"/>
</dbReference>
<dbReference type="PANTHER" id="PTHR35801:SF1">
    <property type="entry name" value="PHOSPHOSERINE PHOSPHATASE RSBX"/>
    <property type="match status" value="1"/>
</dbReference>
<dbReference type="OrthoDB" id="479131at2"/>
<name>A0A2G8TFV6_9BURK</name>
<comment type="caution">
    <text evidence="2">The sequence shown here is derived from an EMBL/GenBank/DDBJ whole genome shotgun (WGS) entry which is preliminary data.</text>
</comment>
<evidence type="ECO:0000259" key="1">
    <source>
        <dbReference type="SMART" id="SM00331"/>
    </source>
</evidence>
<dbReference type="InterPro" id="IPR036457">
    <property type="entry name" value="PPM-type-like_dom_sf"/>
</dbReference>
<evidence type="ECO:0000313" key="3">
    <source>
        <dbReference type="Proteomes" id="UP000230390"/>
    </source>
</evidence>
<dbReference type="Pfam" id="PF07228">
    <property type="entry name" value="SpoIIE"/>
    <property type="match status" value="1"/>
</dbReference>
<keyword evidence="2" id="KW-0808">Transferase</keyword>
<keyword evidence="3" id="KW-1185">Reference proteome</keyword>
<keyword evidence="2" id="KW-0723">Serine/threonine-protein kinase</keyword>
<evidence type="ECO:0000313" key="2">
    <source>
        <dbReference type="EMBL" id="PIL44926.1"/>
    </source>
</evidence>
<keyword evidence="2" id="KW-0418">Kinase</keyword>
<organism evidence="2 3">
    <name type="scientific">Massilia eurypsychrophila</name>
    <dbReference type="NCBI Taxonomy" id="1485217"/>
    <lineage>
        <taxon>Bacteria</taxon>
        <taxon>Pseudomonadati</taxon>
        <taxon>Pseudomonadota</taxon>
        <taxon>Betaproteobacteria</taxon>
        <taxon>Burkholderiales</taxon>
        <taxon>Oxalobacteraceae</taxon>
        <taxon>Telluria group</taxon>
        <taxon>Massilia</taxon>
    </lineage>
</organism>
<dbReference type="GO" id="GO:0004674">
    <property type="term" value="F:protein serine/threonine kinase activity"/>
    <property type="evidence" value="ECO:0007669"/>
    <property type="project" value="UniProtKB-KW"/>
</dbReference>
<dbReference type="Pfam" id="PF13581">
    <property type="entry name" value="HATPase_c_2"/>
    <property type="match status" value="1"/>
</dbReference>
<dbReference type="RefSeq" id="WP_099788430.1">
    <property type="nucleotide sequence ID" value="NZ_JBHLYV010000032.1"/>
</dbReference>
<dbReference type="Gene3D" id="3.30.565.10">
    <property type="entry name" value="Histidine kinase-like ATPase, C-terminal domain"/>
    <property type="match status" value="1"/>
</dbReference>
<dbReference type="Proteomes" id="UP000230390">
    <property type="component" value="Unassembled WGS sequence"/>
</dbReference>
<dbReference type="SMART" id="SM00331">
    <property type="entry name" value="PP2C_SIG"/>
    <property type="match status" value="1"/>
</dbReference>
<accession>A0A2G8TFV6</accession>
<dbReference type="InterPro" id="IPR036890">
    <property type="entry name" value="HATPase_C_sf"/>
</dbReference>